<evidence type="ECO:0000313" key="4">
    <source>
        <dbReference type="EMBL" id="MCM4082756.1"/>
    </source>
</evidence>
<evidence type="ECO:0008006" key="6">
    <source>
        <dbReference type="Google" id="ProtNLM"/>
    </source>
</evidence>
<gene>
    <name evidence="4" type="ORF">LXN57_34830</name>
</gene>
<proteinExistence type="predicted"/>
<protein>
    <recommendedName>
        <fullName evidence="6">Branched-chain amino acid ATP-binding cassette transporter C-terminal domain-containing protein</fullName>
    </recommendedName>
</protein>
<dbReference type="SUPFAM" id="SSF52540">
    <property type="entry name" value="P-loop containing nucleoside triphosphate hydrolases"/>
    <property type="match status" value="1"/>
</dbReference>
<dbReference type="EMBL" id="JAMQOL010000051">
    <property type="protein sequence ID" value="MCM4082756.1"/>
    <property type="molecule type" value="Genomic_DNA"/>
</dbReference>
<accession>A0ABT0Y9M8</accession>
<evidence type="ECO:0000256" key="2">
    <source>
        <dbReference type="ARBA" id="ARBA00022741"/>
    </source>
</evidence>
<dbReference type="Gene3D" id="3.40.50.300">
    <property type="entry name" value="P-loop containing nucleotide triphosphate hydrolases"/>
    <property type="match status" value="1"/>
</dbReference>
<evidence type="ECO:0000256" key="3">
    <source>
        <dbReference type="ARBA" id="ARBA00022840"/>
    </source>
</evidence>
<evidence type="ECO:0000313" key="5">
    <source>
        <dbReference type="Proteomes" id="UP001523216"/>
    </source>
</evidence>
<dbReference type="PANTHER" id="PTHR45772">
    <property type="entry name" value="CONSERVED COMPONENT OF ABC TRANSPORTER FOR NATURAL AMINO ACIDS-RELATED"/>
    <property type="match status" value="1"/>
</dbReference>
<evidence type="ECO:0000256" key="1">
    <source>
        <dbReference type="ARBA" id="ARBA00022448"/>
    </source>
</evidence>
<dbReference type="RefSeq" id="WP_251802487.1">
    <property type="nucleotide sequence ID" value="NZ_JAMQOL010000051.1"/>
</dbReference>
<sequence>MRRIHSTGITIVLVEHLLRVLNQLATRMVVLDRGAVLADGDPKTVLSDPEVVRANLGRQAHV</sequence>
<keyword evidence="5" id="KW-1185">Reference proteome</keyword>
<dbReference type="InterPro" id="IPR051120">
    <property type="entry name" value="ABC_AA/LPS_Transport"/>
</dbReference>
<organism evidence="4 5">
    <name type="scientific">Paractinoplanes hotanensis</name>
    <dbReference type="NCBI Taxonomy" id="2906497"/>
    <lineage>
        <taxon>Bacteria</taxon>
        <taxon>Bacillati</taxon>
        <taxon>Actinomycetota</taxon>
        <taxon>Actinomycetes</taxon>
        <taxon>Micromonosporales</taxon>
        <taxon>Micromonosporaceae</taxon>
        <taxon>Paractinoplanes</taxon>
    </lineage>
</organism>
<dbReference type="InterPro" id="IPR027417">
    <property type="entry name" value="P-loop_NTPase"/>
</dbReference>
<keyword evidence="3" id="KW-0067">ATP-binding</keyword>
<name>A0ABT0Y9M8_9ACTN</name>
<keyword evidence="1" id="KW-0813">Transport</keyword>
<dbReference type="Proteomes" id="UP001523216">
    <property type="component" value="Unassembled WGS sequence"/>
</dbReference>
<keyword evidence="2" id="KW-0547">Nucleotide-binding</keyword>
<comment type="caution">
    <text evidence="4">The sequence shown here is derived from an EMBL/GenBank/DDBJ whole genome shotgun (WGS) entry which is preliminary data.</text>
</comment>
<reference evidence="4 5" key="1">
    <citation type="submission" date="2022-06" db="EMBL/GenBank/DDBJ databases">
        <title>Actinoplanes abujensis sp. nov., isolated from Nigerian arid soil.</title>
        <authorList>
            <person name="Ding P."/>
        </authorList>
    </citation>
    <scope>NUCLEOTIDE SEQUENCE [LARGE SCALE GENOMIC DNA]</scope>
    <source>
        <strain evidence="5">TRM88002</strain>
    </source>
</reference>